<evidence type="ECO:0000256" key="2">
    <source>
        <dbReference type="SAM" id="SignalP"/>
    </source>
</evidence>
<keyword evidence="4" id="KW-1185">Reference proteome</keyword>
<dbReference type="EMBL" id="VIWU01000001">
    <property type="protein sequence ID" value="TWF76443.1"/>
    <property type="molecule type" value="Genomic_DNA"/>
</dbReference>
<feature type="compositionally biased region" description="Acidic residues" evidence="1">
    <location>
        <begin position="91"/>
        <end position="100"/>
    </location>
</feature>
<evidence type="ECO:0000313" key="4">
    <source>
        <dbReference type="Proteomes" id="UP000321261"/>
    </source>
</evidence>
<dbReference type="AlphaFoldDB" id="A0A561SNK1"/>
<feature type="region of interest" description="Disordered" evidence="1">
    <location>
        <begin position="44"/>
        <end position="100"/>
    </location>
</feature>
<feature type="chain" id="PRO_5022184793" evidence="2">
    <location>
        <begin position="27"/>
        <end position="100"/>
    </location>
</feature>
<accession>A0A561SNK1</accession>
<reference evidence="3 4" key="1">
    <citation type="submission" date="2019-06" db="EMBL/GenBank/DDBJ databases">
        <title>Sequencing the genomes of 1000 actinobacteria strains.</title>
        <authorList>
            <person name="Klenk H.-P."/>
        </authorList>
    </citation>
    <scope>NUCLEOTIDE SEQUENCE [LARGE SCALE GENOMIC DNA]</scope>
    <source>
        <strain evidence="3 4">DSM 45671</strain>
    </source>
</reference>
<comment type="caution">
    <text evidence="3">The sequence shown here is derived from an EMBL/GenBank/DDBJ whole genome shotgun (WGS) entry which is preliminary data.</text>
</comment>
<name>A0A561SNK1_9PSEU</name>
<feature type="signal peptide" evidence="2">
    <location>
        <begin position="1"/>
        <end position="26"/>
    </location>
</feature>
<proteinExistence type="predicted"/>
<organism evidence="3 4">
    <name type="scientific">Pseudonocardia hierapolitana</name>
    <dbReference type="NCBI Taxonomy" id="1128676"/>
    <lineage>
        <taxon>Bacteria</taxon>
        <taxon>Bacillati</taxon>
        <taxon>Actinomycetota</taxon>
        <taxon>Actinomycetes</taxon>
        <taxon>Pseudonocardiales</taxon>
        <taxon>Pseudonocardiaceae</taxon>
        <taxon>Pseudonocardia</taxon>
    </lineage>
</organism>
<evidence type="ECO:0000256" key="1">
    <source>
        <dbReference type="SAM" id="MobiDB-lite"/>
    </source>
</evidence>
<sequence>MTTWKVLTLGAALTGLGVAGAGIAAAEEGVPLAAPQPVSVSAADAAGAPLVGDPSPESADSPFESPVDSAESPYDSPDDHTPDDHTPDDHTPDDDTPDVD</sequence>
<evidence type="ECO:0000313" key="3">
    <source>
        <dbReference type="EMBL" id="TWF76443.1"/>
    </source>
</evidence>
<gene>
    <name evidence="3" type="ORF">FHX44_112333</name>
</gene>
<protein>
    <submittedName>
        <fullName evidence="3">Uncharacterized protein</fullName>
    </submittedName>
</protein>
<keyword evidence="2" id="KW-0732">Signal</keyword>
<dbReference type="Proteomes" id="UP000321261">
    <property type="component" value="Unassembled WGS sequence"/>
</dbReference>
<feature type="compositionally biased region" description="Basic and acidic residues" evidence="1">
    <location>
        <begin position="77"/>
        <end position="90"/>
    </location>
</feature>
<dbReference type="RefSeq" id="WP_147255651.1">
    <property type="nucleotide sequence ID" value="NZ_VIWU01000001.1"/>
</dbReference>